<dbReference type="Pfam" id="PF21153">
    <property type="entry name" value="NSUN5_N"/>
    <property type="match status" value="1"/>
</dbReference>
<feature type="binding site" evidence="5">
    <location>
        <position position="295"/>
    </location>
    <ligand>
        <name>S-adenosyl-L-methionine</name>
        <dbReference type="ChEBI" id="CHEBI:59789"/>
    </ligand>
</feature>
<dbReference type="Pfam" id="PF01189">
    <property type="entry name" value="Methyltr_RsmB-F"/>
    <property type="match status" value="1"/>
</dbReference>
<evidence type="ECO:0000256" key="1">
    <source>
        <dbReference type="ARBA" id="ARBA00022603"/>
    </source>
</evidence>
<reference evidence="9" key="2">
    <citation type="journal article" date="2012" name="G3 (Bethesda)">
        <title>Pichia sorbitophila, an interspecies yeast hybrid reveals early steps of genome resolution following polyploidization.</title>
        <authorList>
            <person name="Leh Louis V."/>
            <person name="Despons L."/>
            <person name="Friedrich A."/>
            <person name="Martin T."/>
            <person name="Durrens P."/>
            <person name="Casaregola S."/>
            <person name="Neuveglise C."/>
            <person name="Fairhead C."/>
            <person name="Marck C."/>
            <person name="Cruz J.A."/>
            <person name="Straub M.L."/>
            <person name="Kugler V."/>
            <person name="Sacerdot C."/>
            <person name="Uzunov Z."/>
            <person name="Thierry A."/>
            <person name="Weiss S."/>
            <person name="Bleykasten C."/>
            <person name="De Montigny J."/>
            <person name="Jacques N."/>
            <person name="Jung P."/>
            <person name="Lemaire M."/>
            <person name="Mallet S."/>
            <person name="Morel G."/>
            <person name="Richard G.F."/>
            <person name="Sarkar A."/>
            <person name="Savel G."/>
            <person name="Schacherer J."/>
            <person name="Seret M.L."/>
            <person name="Talla E."/>
            <person name="Samson G."/>
            <person name="Jubin C."/>
            <person name="Poulain J."/>
            <person name="Vacherie B."/>
            <person name="Barbe V."/>
            <person name="Pelletier E."/>
            <person name="Sherman D.J."/>
            <person name="Westhof E."/>
            <person name="Weissenbach J."/>
            <person name="Baret P.V."/>
            <person name="Wincker P."/>
            <person name="Gaillardin C."/>
            <person name="Dujon B."/>
            <person name="Souciet J.L."/>
        </authorList>
    </citation>
    <scope>NUCLEOTIDE SEQUENCE [LARGE SCALE GENOMIC DNA]</scope>
    <source>
        <strain evidence="9">ATCC MYA-4447 / BCRC 22081 / CBS 7064 / NBRC 10061 / NRRL Y-12695</strain>
    </source>
</reference>
<feature type="domain" description="SAM-dependent MTase RsmB/NOP-type" evidence="6">
    <location>
        <begin position="131"/>
        <end position="452"/>
    </location>
</feature>
<gene>
    <name evidence="7" type="primary">Piso0_004683</name>
    <name evidence="7" type="ORF">GNLVRS01_PISO0K22274g</name>
    <name evidence="8" type="ORF">GNLVRS01_PISO0L22275g</name>
</gene>
<dbReference type="HOGENOM" id="CLU_005316_7_4_1"/>
<dbReference type="Proteomes" id="UP000005222">
    <property type="component" value="Chromosome K"/>
</dbReference>
<keyword evidence="9" id="KW-1185">Reference proteome</keyword>
<feature type="binding site" evidence="5">
    <location>
        <position position="313"/>
    </location>
    <ligand>
        <name>S-adenosyl-L-methionine</name>
        <dbReference type="ChEBI" id="CHEBI:59789"/>
    </ligand>
</feature>
<proteinExistence type="inferred from homology"/>
<evidence type="ECO:0000259" key="6">
    <source>
        <dbReference type="PROSITE" id="PS51686"/>
    </source>
</evidence>
<dbReference type="EMBL" id="FO082049">
    <property type="protein sequence ID" value="CCE84080.1"/>
    <property type="molecule type" value="Genomic_DNA"/>
</dbReference>
<organism evidence="7 9">
    <name type="scientific">Pichia sorbitophila (strain ATCC MYA-4447 / BCRC 22081 / CBS 7064 / NBRC 10061 / NRRL Y-12695)</name>
    <name type="common">Hybrid yeast</name>
    <dbReference type="NCBI Taxonomy" id="559304"/>
    <lineage>
        <taxon>Eukaryota</taxon>
        <taxon>Fungi</taxon>
        <taxon>Dikarya</taxon>
        <taxon>Ascomycota</taxon>
        <taxon>Saccharomycotina</taxon>
        <taxon>Pichiomycetes</taxon>
        <taxon>Debaryomycetaceae</taxon>
        <taxon>Millerozyma</taxon>
    </lineage>
</organism>
<evidence type="ECO:0000256" key="3">
    <source>
        <dbReference type="ARBA" id="ARBA00022691"/>
    </source>
</evidence>
<evidence type="ECO:0000313" key="7">
    <source>
        <dbReference type="EMBL" id="CCE84080.1"/>
    </source>
</evidence>
<dbReference type="InterPro" id="IPR029063">
    <property type="entry name" value="SAM-dependent_MTases_sf"/>
</dbReference>
<dbReference type="InParanoid" id="G8Y9G6"/>
<reference evidence="7" key="1">
    <citation type="submission" date="2011-10" db="EMBL/GenBank/DDBJ databases">
        <authorList>
            <person name="Genoscope - CEA"/>
        </authorList>
    </citation>
    <scope>NUCLEOTIDE SEQUENCE</scope>
</reference>
<dbReference type="GO" id="GO:0008173">
    <property type="term" value="F:RNA methyltransferase activity"/>
    <property type="evidence" value="ECO:0007669"/>
    <property type="project" value="InterPro"/>
</dbReference>
<dbReference type="PRINTS" id="PR02008">
    <property type="entry name" value="RCMTFAMILY"/>
</dbReference>
<name>G8Y9G6_PICSO</name>
<dbReference type="GO" id="GO:0070475">
    <property type="term" value="P:rRNA base methylation"/>
    <property type="evidence" value="ECO:0007669"/>
    <property type="project" value="TreeGrafter"/>
</dbReference>
<evidence type="ECO:0000313" key="9">
    <source>
        <dbReference type="Proteomes" id="UP000005222"/>
    </source>
</evidence>
<keyword evidence="1 5" id="KW-0489">Methyltransferase</keyword>
<dbReference type="InterPro" id="IPR048889">
    <property type="entry name" value="NSUN5_RCM1_N"/>
</dbReference>
<evidence type="ECO:0000256" key="2">
    <source>
        <dbReference type="ARBA" id="ARBA00022679"/>
    </source>
</evidence>
<dbReference type="EMBL" id="FO082048">
    <property type="protein sequence ID" value="CCE85111.1"/>
    <property type="molecule type" value="Genomic_DNA"/>
</dbReference>
<dbReference type="AlphaFoldDB" id="G8Y9G6"/>
<evidence type="ECO:0000313" key="8">
    <source>
        <dbReference type="EMBL" id="CCE85111.1"/>
    </source>
</evidence>
<dbReference type="InterPro" id="IPR023267">
    <property type="entry name" value="RCMT"/>
</dbReference>
<dbReference type="InterPro" id="IPR049560">
    <property type="entry name" value="MeTrfase_RsmB-F_NOP2_cat"/>
</dbReference>
<keyword evidence="3 5" id="KW-0949">S-adenosyl-L-methionine</keyword>
<sequence>MKLYFESEKYLSGDDDKHRGIKSRIFENKALKSPPGLVYALVLSTLKYKDYIKVIIKKSNLKDAFHKSKLKVSDNLLMLLVNDFLFSGKGKIQSGKHPIKEAFLKNKTRLNAEFIKLKVKHKVKSIDELQNSFSSDETPVRWVRINTLLISENEFFTKHKFFAGLKRVDTIESLEQGSLYKDTFVPHLYGIHPKEKITSTEAYRKGHVIIQDRASCFPAHILNSDKEHKHKFVVDACSAPGNKTTHIASLIDQNSSNSCVFAFERDNKRVETLNKMSKIACPHKFGALIKVTHADFTSVDPSDYESVTGLIVDPSCSGSGIFGRAVEDEQTKEEVDSERLRRLSSFQYKIMKHALSFPSAKRVVYSTCSIHMEENEEVVSDLLNDETIKSLGWELAKRDQVVPSWPRRGISDAFRGISADEDERKALAEGCIRFVPREDMGIGFFAACFIRS</sequence>
<dbReference type="FunCoup" id="G8Y9G6">
    <property type="interactions" value="893"/>
</dbReference>
<evidence type="ECO:0000256" key="5">
    <source>
        <dbReference type="PROSITE-ProRule" id="PRU01023"/>
    </source>
</evidence>
<feature type="binding site" evidence="5">
    <location>
        <position position="264"/>
    </location>
    <ligand>
        <name>S-adenosyl-L-methionine</name>
        <dbReference type="ChEBI" id="CHEBI:59789"/>
    </ligand>
</feature>
<dbReference type="STRING" id="559304.G8Y9G6"/>
<dbReference type="Gene3D" id="3.40.50.150">
    <property type="entry name" value="Vaccinia Virus protein VP39"/>
    <property type="match status" value="1"/>
</dbReference>
<dbReference type="PANTHER" id="PTHR22807:SF4">
    <property type="entry name" value="28S RRNA (CYTOSINE-C(5))-METHYLTRANSFERASE"/>
    <property type="match status" value="1"/>
</dbReference>
<dbReference type="PROSITE" id="PS51686">
    <property type="entry name" value="SAM_MT_RSMB_NOP"/>
    <property type="match status" value="1"/>
</dbReference>
<dbReference type="InterPro" id="IPR001678">
    <property type="entry name" value="MeTrfase_RsmB-F_NOP2_dom"/>
</dbReference>
<feature type="active site" description="Nucleophile" evidence="5">
    <location>
        <position position="368"/>
    </location>
</feature>
<dbReference type="eggNOG" id="KOG2360">
    <property type="taxonomic scope" value="Eukaryota"/>
</dbReference>
<dbReference type="GO" id="GO:0003723">
    <property type="term" value="F:RNA binding"/>
    <property type="evidence" value="ECO:0007669"/>
    <property type="project" value="UniProtKB-UniRule"/>
</dbReference>
<protein>
    <submittedName>
        <fullName evidence="7">Piso0_004683 protein</fullName>
    </submittedName>
</protein>
<dbReference type="OrthoDB" id="435282at2759"/>
<comment type="similarity">
    <text evidence="5">Belongs to the class I-like SAM-binding methyltransferase superfamily. RsmB/NOP family.</text>
</comment>
<accession>G8Y9G6</accession>
<feature type="binding site" evidence="5">
    <location>
        <begin position="237"/>
        <end position="243"/>
    </location>
    <ligand>
        <name>S-adenosyl-L-methionine</name>
        <dbReference type="ChEBI" id="CHEBI:59789"/>
    </ligand>
</feature>
<evidence type="ECO:0000256" key="4">
    <source>
        <dbReference type="ARBA" id="ARBA00022884"/>
    </source>
</evidence>
<dbReference type="Proteomes" id="UP000005222">
    <property type="component" value="Chromosome L"/>
</dbReference>
<dbReference type="SUPFAM" id="SSF53335">
    <property type="entry name" value="S-adenosyl-L-methionine-dependent methyltransferases"/>
    <property type="match status" value="1"/>
</dbReference>
<keyword evidence="4 5" id="KW-0694">RNA-binding</keyword>
<dbReference type="GO" id="GO:0005730">
    <property type="term" value="C:nucleolus"/>
    <property type="evidence" value="ECO:0007669"/>
    <property type="project" value="TreeGrafter"/>
</dbReference>
<keyword evidence="2 5" id="KW-0808">Transferase</keyword>
<dbReference type="PANTHER" id="PTHR22807">
    <property type="entry name" value="NOP2 YEAST -RELATED NOL1/NOP2/FMU SUN DOMAIN-CONTAINING"/>
    <property type="match status" value="1"/>
</dbReference>